<dbReference type="InterPro" id="IPR055348">
    <property type="entry name" value="DctQ"/>
</dbReference>
<dbReference type="PANTHER" id="PTHR35011:SF5">
    <property type="entry name" value="SIALIC ACID TRAP TRANSPORTER SMALL PERMEASE PROTEIN SIAQ"/>
    <property type="match status" value="1"/>
</dbReference>
<keyword evidence="6 9" id="KW-1133">Transmembrane helix</keyword>
<organism evidence="11 12">
    <name type="scientific">Candidatus Pseudogracilibacillus intestinigallinarum</name>
    <dbReference type="NCBI Taxonomy" id="2838742"/>
    <lineage>
        <taxon>Bacteria</taxon>
        <taxon>Bacillati</taxon>
        <taxon>Bacillota</taxon>
        <taxon>Bacilli</taxon>
        <taxon>Bacillales</taxon>
        <taxon>Bacillaceae</taxon>
        <taxon>Pseudogracilibacillus</taxon>
    </lineage>
</organism>
<dbReference type="GO" id="GO:0005886">
    <property type="term" value="C:plasma membrane"/>
    <property type="evidence" value="ECO:0007669"/>
    <property type="project" value="UniProtKB-SubCell"/>
</dbReference>
<accession>A0A9D1TK46</accession>
<keyword evidence="5 9" id="KW-0812">Transmembrane</keyword>
<evidence type="ECO:0000256" key="6">
    <source>
        <dbReference type="ARBA" id="ARBA00022989"/>
    </source>
</evidence>
<feature type="transmembrane region" description="Helical" evidence="9">
    <location>
        <begin position="126"/>
        <end position="147"/>
    </location>
</feature>
<proteinExistence type="inferred from homology"/>
<dbReference type="Proteomes" id="UP000823937">
    <property type="component" value="Unassembled WGS sequence"/>
</dbReference>
<comment type="subcellular location">
    <subcellularLocation>
        <location evidence="1">Cell inner membrane</location>
        <topology evidence="1">Multi-pass membrane protein</topology>
    </subcellularLocation>
</comment>
<keyword evidence="2" id="KW-0813">Transport</keyword>
<dbReference type="AlphaFoldDB" id="A0A9D1TK46"/>
<dbReference type="GO" id="GO:0022857">
    <property type="term" value="F:transmembrane transporter activity"/>
    <property type="evidence" value="ECO:0007669"/>
    <property type="project" value="TreeGrafter"/>
</dbReference>
<feature type="transmembrane region" description="Helical" evidence="9">
    <location>
        <begin position="48"/>
        <end position="65"/>
    </location>
</feature>
<sequence>MLKKVNDQIEQLLLTIGFLLLGTFIVVVLLKVVIRNFFHVPMMWADEVAVLCFIWTVFLGAAIAVRRKIHYTVDLAPNKIKMNLVFDLFAHIIVLSLIYVMIVHGYSFTKMGLSRFSTVLTIPLSYTFVAIPVSGCFMFLFTIEQFINDWKTLQRLRRHKGEQV</sequence>
<evidence type="ECO:0000256" key="5">
    <source>
        <dbReference type="ARBA" id="ARBA00022692"/>
    </source>
</evidence>
<evidence type="ECO:0000256" key="2">
    <source>
        <dbReference type="ARBA" id="ARBA00022448"/>
    </source>
</evidence>
<evidence type="ECO:0000256" key="3">
    <source>
        <dbReference type="ARBA" id="ARBA00022475"/>
    </source>
</evidence>
<evidence type="ECO:0000313" key="11">
    <source>
        <dbReference type="EMBL" id="HIV73992.1"/>
    </source>
</evidence>
<protein>
    <submittedName>
        <fullName evidence="11">TRAP transporter small permease</fullName>
    </submittedName>
</protein>
<name>A0A9D1TK46_9BACI</name>
<dbReference type="Pfam" id="PF04290">
    <property type="entry name" value="DctQ"/>
    <property type="match status" value="1"/>
</dbReference>
<keyword evidence="3" id="KW-1003">Cell membrane</keyword>
<dbReference type="InterPro" id="IPR007387">
    <property type="entry name" value="TRAP_DctQ"/>
</dbReference>
<evidence type="ECO:0000256" key="7">
    <source>
        <dbReference type="ARBA" id="ARBA00023136"/>
    </source>
</evidence>
<dbReference type="GO" id="GO:0015740">
    <property type="term" value="P:C4-dicarboxylate transport"/>
    <property type="evidence" value="ECO:0007669"/>
    <property type="project" value="TreeGrafter"/>
</dbReference>
<dbReference type="EMBL" id="DXHX01000040">
    <property type="protein sequence ID" value="HIV73992.1"/>
    <property type="molecule type" value="Genomic_DNA"/>
</dbReference>
<evidence type="ECO:0000256" key="9">
    <source>
        <dbReference type="SAM" id="Phobius"/>
    </source>
</evidence>
<evidence type="ECO:0000256" key="1">
    <source>
        <dbReference type="ARBA" id="ARBA00004429"/>
    </source>
</evidence>
<evidence type="ECO:0000256" key="4">
    <source>
        <dbReference type="ARBA" id="ARBA00022519"/>
    </source>
</evidence>
<feature type="transmembrane region" description="Helical" evidence="9">
    <location>
        <begin position="12"/>
        <end position="33"/>
    </location>
</feature>
<reference evidence="11" key="2">
    <citation type="submission" date="2021-04" db="EMBL/GenBank/DDBJ databases">
        <authorList>
            <person name="Gilroy R."/>
        </authorList>
    </citation>
    <scope>NUCLEOTIDE SEQUENCE</scope>
    <source>
        <strain evidence="11">CHK169-2315</strain>
    </source>
</reference>
<evidence type="ECO:0000256" key="8">
    <source>
        <dbReference type="ARBA" id="ARBA00038436"/>
    </source>
</evidence>
<reference evidence="11" key="1">
    <citation type="journal article" date="2021" name="PeerJ">
        <title>Extensive microbial diversity within the chicken gut microbiome revealed by metagenomics and culture.</title>
        <authorList>
            <person name="Gilroy R."/>
            <person name="Ravi A."/>
            <person name="Getino M."/>
            <person name="Pursley I."/>
            <person name="Horton D.L."/>
            <person name="Alikhan N.F."/>
            <person name="Baker D."/>
            <person name="Gharbi K."/>
            <person name="Hall N."/>
            <person name="Watson M."/>
            <person name="Adriaenssens E.M."/>
            <person name="Foster-Nyarko E."/>
            <person name="Jarju S."/>
            <person name="Secka A."/>
            <person name="Antonio M."/>
            <person name="Oren A."/>
            <person name="Chaudhuri R.R."/>
            <person name="La Ragione R."/>
            <person name="Hildebrand F."/>
            <person name="Pallen M.J."/>
        </authorList>
    </citation>
    <scope>NUCLEOTIDE SEQUENCE</scope>
    <source>
        <strain evidence="11">CHK169-2315</strain>
    </source>
</reference>
<feature type="domain" description="Tripartite ATP-independent periplasmic transporters DctQ component" evidence="10">
    <location>
        <begin position="25"/>
        <end position="151"/>
    </location>
</feature>
<evidence type="ECO:0000313" key="12">
    <source>
        <dbReference type="Proteomes" id="UP000823937"/>
    </source>
</evidence>
<feature type="transmembrane region" description="Helical" evidence="9">
    <location>
        <begin position="85"/>
        <end position="106"/>
    </location>
</feature>
<evidence type="ECO:0000259" key="10">
    <source>
        <dbReference type="Pfam" id="PF04290"/>
    </source>
</evidence>
<gene>
    <name evidence="11" type="ORF">H9895_02800</name>
</gene>
<keyword evidence="7 9" id="KW-0472">Membrane</keyword>
<dbReference type="PANTHER" id="PTHR35011">
    <property type="entry name" value="2,3-DIKETO-L-GULONATE TRAP TRANSPORTER SMALL PERMEASE PROTEIN YIAM"/>
    <property type="match status" value="1"/>
</dbReference>
<comment type="caution">
    <text evidence="11">The sequence shown here is derived from an EMBL/GenBank/DDBJ whole genome shotgun (WGS) entry which is preliminary data.</text>
</comment>
<comment type="similarity">
    <text evidence="8">Belongs to the TRAP transporter small permease family.</text>
</comment>
<keyword evidence="4" id="KW-0997">Cell inner membrane</keyword>